<dbReference type="Gene3D" id="3.40.50.1820">
    <property type="entry name" value="alpha/beta hydrolase"/>
    <property type="match status" value="1"/>
</dbReference>
<keyword evidence="1" id="KW-0732">Signal</keyword>
<dbReference type="Proteomes" id="UP000765802">
    <property type="component" value="Unassembled WGS sequence"/>
</dbReference>
<dbReference type="Pfam" id="PF20434">
    <property type="entry name" value="BD-FAE"/>
    <property type="match status" value="1"/>
</dbReference>
<organism evidence="3 4">
    <name type="scientific">Flavihumibacter stibioxidans</name>
    <dbReference type="NCBI Taxonomy" id="1834163"/>
    <lineage>
        <taxon>Bacteria</taxon>
        <taxon>Pseudomonadati</taxon>
        <taxon>Bacteroidota</taxon>
        <taxon>Chitinophagia</taxon>
        <taxon>Chitinophagales</taxon>
        <taxon>Chitinophagaceae</taxon>
        <taxon>Flavihumibacter</taxon>
    </lineage>
</organism>
<dbReference type="SUPFAM" id="SSF53474">
    <property type="entry name" value="alpha/beta-Hydrolases"/>
    <property type="match status" value="1"/>
</dbReference>
<proteinExistence type="predicted"/>
<reference evidence="3 4" key="1">
    <citation type="submission" date="2016-07" db="EMBL/GenBank/DDBJ databases">
        <title>Genome analysis of Flavihumibacter stibioxidans YS-17.</title>
        <authorList>
            <person name="Shi K."/>
            <person name="Han Y."/>
            <person name="Wang G."/>
        </authorList>
    </citation>
    <scope>NUCLEOTIDE SEQUENCE [LARGE SCALE GENOMIC DNA]</scope>
    <source>
        <strain evidence="3 4">YS-17</strain>
    </source>
</reference>
<evidence type="ECO:0000256" key="1">
    <source>
        <dbReference type="SAM" id="SignalP"/>
    </source>
</evidence>
<dbReference type="InterPro" id="IPR029058">
    <property type="entry name" value="AB_hydrolase_fold"/>
</dbReference>
<evidence type="ECO:0000259" key="2">
    <source>
        <dbReference type="Pfam" id="PF20434"/>
    </source>
</evidence>
<evidence type="ECO:0000313" key="4">
    <source>
        <dbReference type="Proteomes" id="UP000765802"/>
    </source>
</evidence>
<accession>A0ABR7MBZ0</accession>
<feature type="chain" id="PRO_5045049151" description="BD-FAE-like domain-containing protein" evidence="1">
    <location>
        <begin position="21"/>
        <end position="135"/>
    </location>
</feature>
<feature type="domain" description="BD-FAE-like" evidence="2">
    <location>
        <begin position="61"/>
        <end position="117"/>
    </location>
</feature>
<gene>
    <name evidence="3" type="ORF">BC349_13855</name>
</gene>
<evidence type="ECO:0000313" key="3">
    <source>
        <dbReference type="EMBL" id="MBC6492141.1"/>
    </source>
</evidence>
<comment type="caution">
    <text evidence="3">The sequence shown here is derived from an EMBL/GenBank/DDBJ whole genome shotgun (WGS) entry which is preliminary data.</text>
</comment>
<dbReference type="RefSeq" id="WP_187257461.1">
    <property type="nucleotide sequence ID" value="NZ_JBHULF010000006.1"/>
</dbReference>
<name>A0ABR7MBZ0_9BACT</name>
<protein>
    <recommendedName>
        <fullName evidence="2">BD-FAE-like domain-containing protein</fullName>
    </recommendedName>
</protein>
<sequence>MPKKLILLFWLELLTMAVFCQNGPAVPYHNPLYKILVVKKNIPYNTETTAGIRKKFHLFDWYEALNDSSQFRPLVIMMHGGGFKLGHKGSGSAAFIAKAFAKEGFACASINYRRYNKKPLGWYKEMMEGCYAATN</sequence>
<dbReference type="EMBL" id="MBUA01000027">
    <property type="protein sequence ID" value="MBC6492141.1"/>
    <property type="molecule type" value="Genomic_DNA"/>
</dbReference>
<dbReference type="InterPro" id="IPR049492">
    <property type="entry name" value="BD-FAE-like_dom"/>
</dbReference>
<keyword evidence="4" id="KW-1185">Reference proteome</keyword>
<feature type="signal peptide" evidence="1">
    <location>
        <begin position="1"/>
        <end position="20"/>
    </location>
</feature>